<evidence type="ECO:0000256" key="4">
    <source>
        <dbReference type="ARBA" id="ARBA00022683"/>
    </source>
</evidence>
<dbReference type="InterPro" id="IPR035895">
    <property type="entry name" value="HPr-like_sf"/>
</dbReference>
<dbReference type="HOGENOM" id="CLU_136230_1_3_0"/>
<dbReference type="PANTHER" id="PTHR33705:SF2">
    <property type="entry name" value="PHOSPHOCARRIER PROTEIN NPR"/>
    <property type="match status" value="1"/>
</dbReference>
<protein>
    <submittedName>
        <fullName evidence="6">Phosphocarrier protein HPr</fullName>
    </submittedName>
</protein>
<dbReference type="STRING" id="314230.DSM3645_09092"/>
<dbReference type="InterPro" id="IPR000032">
    <property type="entry name" value="HPr-like"/>
</dbReference>
<dbReference type="PROSITE" id="PS51350">
    <property type="entry name" value="PTS_HPR_DOM"/>
    <property type="match status" value="1"/>
</dbReference>
<keyword evidence="4" id="KW-0598">Phosphotransferase system</keyword>
<comment type="caution">
    <text evidence="6">The sequence shown here is derived from an EMBL/GenBank/DDBJ whole genome shotgun (WGS) entry which is preliminary data.</text>
</comment>
<sequence>MGGGRRRTYRRIDSAPRRLNRNLSVGEMTHQHATRRIVIKNQQGLHARPADAFVKLANQFQANVEIERDTLRVSGKSILDLLTLVAEQGVQLTIIADGPDAEAAADALAALVDTFVEEDEQPDTQPD</sequence>
<reference evidence="6 7" key="1">
    <citation type="submission" date="2006-02" db="EMBL/GenBank/DDBJ databases">
        <authorList>
            <person name="Amann R."/>
            <person name="Ferriera S."/>
            <person name="Johnson J."/>
            <person name="Kravitz S."/>
            <person name="Halpern A."/>
            <person name="Remington K."/>
            <person name="Beeson K."/>
            <person name="Tran B."/>
            <person name="Rogers Y.-H."/>
            <person name="Friedman R."/>
            <person name="Venter J.C."/>
        </authorList>
    </citation>
    <scope>NUCLEOTIDE SEQUENCE [LARGE SCALE GENOMIC DNA]</scope>
    <source>
        <strain evidence="6 7">DSM 3645</strain>
    </source>
</reference>
<evidence type="ECO:0000313" key="7">
    <source>
        <dbReference type="Proteomes" id="UP000004358"/>
    </source>
</evidence>
<gene>
    <name evidence="6" type="ORF">DSM3645_09092</name>
</gene>
<comment type="subcellular location">
    <subcellularLocation>
        <location evidence="1">Cytoplasm</location>
    </subcellularLocation>
</comment>
<organism evidence="6 7">
    <name type="scientific">Blastopirellula marina DSM 3645</name>
    <dbReference type="NCBI Taxonomy" id="314230"/>
    <lineage>
        <taxon>Bacteria</taxon>
        <taxon>Pseudomonadati</taxon>
        <taxon>Planctomycetota</taxon>
        <taxon>Planctomycetia</taxon>
        <taxon>Pirellulales</taxon>
        <taxon>Pirellulaceae</taxon>
        <taxon>Blastopirellula</taxon>
    </lineage>
</organism>
<evidence type="ECO:0000259" key="5">
    <source>
        <dbReference type="PROSITE" id="PS51350"/>
    </source>
</evidence>
<dbReference type="Proteomes" id="UP000004358">
    <property type="component" value="Unassembled WGS sequence"/>
</dbReference>
<proteinExistence type="inferred from homology"/>
<dbReference type="EMBL" id="AANZ01000001">
    <property type="protein sequence ID" value="EAQ82542.1"/>
    <property type="molecule type" value="Genomic_DNA"/>
</dbReference>
<evidence type="ECO:0000256" key="2">
    <source>
        <dbReference type="ARBA" id="ARBA00010736"/>
    </source>
</evidence>
<dbReference type="SUPFAM" id="SSF55594">
    <property type="entry name" value="HPr-like"/>
    <property type="match status" value="1"/>
</dbReference>
<dbReference type="InterPro" id="IPR050399">
    <property type="entry name" value="HPr"/>
</dbReference>
<dbReference type="CDD" id="cd00367">
    <property type="entry name" value="PTS-HPr_like"/>
    <property type="match status" value="1"/>
</dbReference>
<evidence type="ECO:0000313" key="6">
    <source>
        <dbReference type="EMBL" id="EAQ82542.1"/>
    </source>
</evidence>
<keyword evidence="3" id="KW-0963">Cytoplasm</keyword>
<dbReference type="GO" id="GO:0005737">
    <property type="term" value="C:cytoplasm"/>
    <property type="evidence" value="ECO:0007669"/>
    <property type="project" value="UniProtKB-SubCell"/>
</dbReference>
<dbReference type="Gene3D" id="3.30.1340.10">
    <property type="entry name" value="HPr-like"/>
    <property type="match status" value="1"/>
</dbReference>
<dbReference type="PANTHER" id="PTHR33705">
    <property type="entry name" value="PHOSPHOCARRIER PROTEIN HPR"/>
    <property type="match status" value="1"/>
</dbReference>
<dbReference type="eggNOG" id="COG1925">
    <property type="taxonomic scope" value="Bacteria"/>
</dbReference>
<dbReference type="PRINTS" id="PR00107">
    <property type="entry name" value="PHOSPHOCPHPR"/>
</dbReference>
<name>A3ZLA9_9BACT</name>
<feature type="domain" description="HPr" evidence="5">
    <location>
        <begin position="32"/>
        <end position="118"/>
    </location>
</feature>
<dbReference type="NCBIfam" id="TIGR01003">
    <property type="entry name" value="PTS_HPr_family"/>
    <property type="match status" value="1"/>
</dbReference>
<dbReference type="GO" id="GO:0009401">
    <property type="term" value="P:phosphoenolpyruvate-dependent sugar phosphotransferase system"/>
    <property type="evidence" value="ECO:0007669"/>
    <property type="project" value="UniProtKB-KW"/>
</dbReference>
<dbReference type="Pfam" id="PF00381">
    <property type="entry name" value="PTS-HPr"/>
    <property type="match status" value="1"/>
</dbReference>
<evidence type="ECO:0000256" key="1">
    <source>
        <dbReference type="ARBA" id="ARBA00004496"/>
    </source>
</evidence>
<accession>A3ZLA9</accession>
<evidence type="ECO:0000256" key="3">
    <source>
        <dbReference type="ARBA" id="ARBA00022490"/>
    </source>
</evidence>
<comment type="similarity">
    <text evidence="2">Belongs to the HPr family.</text>
</comment>
<dbReference type="AlphaFoldDB" id="A3ZLA9"/>